<protein>
    <recommendedName>
        <fullName evidence="6">Histone H2A</fullName>
    </recommendedName>
</protein>
<evidence type="ECO:0000256" key="1">
    <source>
        <dbReference type="ARBA" id="ARBA00004123"/>
    </source>
</evidence>
<keyword evidence="4 6" id="KW-0158">Chromosome</keyword>
<gene>
    <name evidence="7" type="ORF">ZIOFF_001690</name>
</gene>
<evidence type="ECO:0000256" key="4">
    <source>
        <dbReference type="ARBA" id="ARBA00022454"/>
    </source>
</evidence>
<keyword evidence="8" id="KW-1185">Reference proteome</keyword>
<dbReference type="Gene3D" id="1.10.20.10">
    <property type="entry name" value="Histone, subunit A"/>
    <property type="match status" value="1"/>
</dbReference>
<dbReference type="PANTHER" id="PTHR23430">
    <property type="entry name" value="HISTONE H2A"/>
    <property type="match status" value="1"/>
</dbReference>
<keyword evidence="6" id="KW-0238">DNA-binding</keyword>
<keyword evidence="6" id="KW-0544">Nucleosome core</keyword>
<dbReference type="GO" id="GO:0003677">
    <property type="term" value="F:DNA binding"/>
    <property type="evidence" value="ECO:0007669"/>
    <property type="project" value="UniProtKB-KW"/>
</dbReference>
<dbReference type="SUPFAM" id="SSF47113">
    <property type="entry name" value="Histone-fold"/>
    <property type="match status" value="1"/>
</dbReference>
<dbReference type="AlphaFoldDB" id="A0A8J5HVQ8"/>
<sequence>MVGWCWAYEAGFSGPFPLQKAGLQFPVGCIARYFKVGRYAQRVSFGASVSLSVVLEYLTSEVLELDENAIRDNTNCIIQLVVKNDKELGKLLACATIFVSNIHQTLLPKK</sequence>
<dbReference type="GO" id="GO:0000786">
    <property type="term" value="C:nucleosome"/>
    <property type="evidence" value="ECO:0007669"/>
    <property type="project" value="UniProtKB-KW"/>
</dbReference>
<comment type="subcellular location">
    <subcellularLocation>
        <location evidence="2">Chromosome</location>
    </subcellularLocation>
    <subcellularLocation>
        <location evidence="1 6">Nucleus</location>
    </subcellularLocation>
</comment>
<keyword evidence="5 6" id="KW-0539">Nucleus</keyword>
<dbReference type="SMART" id="SM00414">
    <property type="entry name" value="H2A"/>
    <property type="match status" value="1"/>
</dbReference>
<comment type="caution">
    <text evidence="7">The sequence shown here is derived from an EMBL/GenBank/DDBJ whole genome shotgun (WGS) entry which is preliminary data.</text>
</comment>
<evidence type="ECO:0000256" key="3">
    <source>
        <dbReference type="ARBA" id="ARBA00010691"/>
    </source>
</evidence>
<evidence type="ECO:0000256" key="2">
    <source>
        <dbReference type="ARBA" id="ARBA00004286"/>
    </source>
</evidence>
<comment type="subunit">
    <text evidence="6">The nucleosome is a histone octamer containing two molecules each of H2A, H2B, H3 and H4 assembled in one H3-H4 heterotetramer and two H2A-H2B heterodimers. The octamer wraps approximately 147 bp of DNA.</text>
</comment>
<reference evidence="7 8" key="1">
    <citation type="submission" date="2020-08" db="EMBL/GenBank/DDBJ databases">
        <title>Plant Genome Project.</title>
        <authorList>
            <person name="Zhang R.-G."/>
        </authorList>
    </citation>
    <scope>NUCLEOTIDE SEQUENCE [LARGE SCALE GENOMIC DNA]</scope>
    <source>
        <tissue evidence="7">Rhizome</tissue>
    </source>
</reference>
<dbReference type="GO" id="GO:0005634">
    <property type="term" value="C:nucleus"/>
    <property type="evidence" value="ECO:0007669"/>
    <property type="project" value="UniProtKB-SubCell"/>
</dbReference>
<proteinExistence type="inferred from homology"/>
<dbReference type="EMBL" id="JACMSC010000001">
    <property type="protein sequence ID" value="KAG6536632.1"/>
    <property type="molecule type" value="Genomic_DNA"/>
</dbReference>
<dbReference type="InterPro" id="IPR009072">
    <property type="entry name" value="Histone-fold"/>
</dbReference>
<accession>A0A8J5HVQ8</accession>
<evidence type="ECO:0000256" key="6">
    <source>
        <dbReference type="RuleBase" id="RU003767"/>
    </source>
</evidence>
<dbReference type="GO" id="GO:0030527">
    <property type="term" value="F:structural constituent of chromatin"/>
    <property type="evidence" value="ECO:0007669"/>
    <property type="project" value="InterPro"/>
</dbReference>
<organism evidence="7 8">
    <name type="scientific">Zingiber officinale</name>
    <name type="common">Ginger</name>
    <name type="synonym">Amomum zingiber</name>
    <dbReference type="NCBI Taxonomy" id="94328"/>
    <lineage>
        <taxon>Eukaryota</taxon>
        <taxon>Viridiplantae</taxon>
        <taxon>Streptophyta</taxon>
        <taxon>Embryophyta</taxon>
        <taxon>Tracheophyta</taxon>
        <taxon>Spermatophyta</taxon>
        <taxon>Magnoliopsida</taxon>
        <taxon>Liliopsida</taxon>
        <taxon>Zingiberales</taxon>
        <taxon>Zingiberaceae</taxon>
        <taxon>Zingiber</taxon>
    </lineage>
</organism>
<evidence type="ECO:0000313" key="8">
    <source>
        <dbReference type="Proteomes" id="UP000734854"/>
    </source>
</evidence>
<dbReference type="GO" id="GO:0046982">
    <property type="term" value="F:protein heterodimerization activity"/>
    <property type="evidence" value="ECO:0007669"/>
    <property type="project" value="InterPro"/>
</dbReference>
<dbReference type="Proteomes" id="UP000734854">
    <property type="component" value="Unassembled WGS sequence"/>
</dbReference>
<name>A0A8J5HVQ8_ZINOF</name>
<evidence type="ECO:0000313" key="7">
    <source>
        <dbReference type="EMBL" id="KAG6536632.1"/>
    </source>
</evidence>
<dbReference type="PROSITE" id="PS00046">
    <property type="entry name" value="HISTONE_H2A"/>
    <property type="match status" value="1"/>
</dbReference>
<dbReference type="CDD" id="cd00074">
    <property type="entry name" value="HFD_H2A"/>
    <property type="match status" value="1"/>
</dbReference>
<dbReference type="InterPro" id="IPR032458">
    <property type="entry name" value="Histone_H2A_CS"/>
</dbReference>
<evidence type="ECO:0000256" key="5">
    <source>
        <dbReference type="ARBA" id="ARBA00023242"/>
    </source>
</evidence>
<dbReference type="InterPro" id="IPR002119">
    <property type="entry name" value="Histone_H2A"/>
</dbReference>
<dbReference type="PRINTS" id="PR00620">
    <property type="entry name" value="HISTONEH2A"/>
</dbReference>
<comment type="similarity">
    <text evidence="3 6">Belongs to the histone H2A family.</text>
</comment>